<dbReference type="AlphaFoldDB" id="A0A9J6A5D2"/>
<name>A0A9J6A5D2_SOLCO</name>
<reference evidence="2 3" key="1">
    <citation type="submission" date="2020-09" db="EMBL/GenBank/DDBJ databases">
        <title>De no assembly of potato wild relative species, Solanum commersonii.</title>
        <authorList>
            <person name="Cho K."/>
        </authorList>
    </citation>
    <scope>NUCLEOTIDE SEQUENCE [LARGE SCALE GENOMIC DNA]</scope>
    <source>
        <strain evidence="2">LZ3.2</strain>
        <tissue evidence="2">Leaf</tissue>
    </source>
</reference>
<evidence type="ECO:0000313" key="3">
    <source>
        <dbReference type="Proteomes" id="UP000824120"/>
    </source>
</evidence>
<feature type="region of interest" description="Disordered" evidence="1">
    <location>
        <begin position="30"/>
        <end position="62"/>
    </location>
</feature>
<gene>
    <name evidence="2" type="ORF">H5410_004983</name>
</gene>
<evidence type="ECO:0008006" key="4">
    <source>
        <dbReference type="Google" id="ProtNLM"/>
    </source>
</evidence>
<dbReference type="EMBL" id="JACXVP010000002">
    <property type="protein sequence ID" value="KAG5619765.1"/>
    <property type="molecule type" value="Genomic_DNA"/>
</dbReference>
<sequence>MRKEGIYENLPDLDETIVQLMIQTSLIEMSMATPSRPTTSEVTPGTETQDQKREDAEGQSKKAMELTKKWITEWISDLDLLHRMATPSTVAHIQTDIPAIETPTERETA</sequence>
<feature type="compositionally biased region" description="Basic and acidic residues" evidence="1">
    <location>
        <begin position="49"/>
        <end position="62"/>
    </location>
</feature>
<keyword evidence="3" id="KW-1185">Reference proteome</keyword>
<proteinExistence type="predicted"/>
<accession>A0A9J6A5D2</accession>
<feature type="compositionally biased region" description="Polar residues" evidence="1">
    <location>
        <begin position="30"/>
        <end position="48"/>
    </location>
</feature>
<evidence type="ECO:0000256" key="1">
    <source>
        <dbReference type="SAM" id="MobiDB-lite"/>
    </source>
</evidence>
<dbReference type="Proteomes" id="UP000824120">
    <property type="component" value="Chromosome 2"/>
</dbReference>
<evidence type="ECO:0000313" key="2">
    <source>
        <dbReference type="EMBL" id="KAG5619765.1"/>
    </source>
</evidence>
<organism evidence="2 3">
    <name type="scientific">Solanum commersonii</name>
    <name type="common">Commerson's wild potato</name>
    <name type="synonym">Commerson's nightshade</name>
    <dbReference type="NCBI Taxonomy" id="4109"/>
    <lineage>
        <taxon>Eukaryota</taxon>
        <taxon>Viridiplantae</taxon>
        <taxon>Streptophyta</taxon>
        <taxon>Embryophyta</taxon>
        <taxon>Tracheophyta</taxon>
        <taxon>Spermatophyta</taxon>
        <taxon>Magnoliopsida</taxon>
        <taxon>eudicotyledons</taxon>
        <taxon>Gunneridae</taxon>
        <taxon>Pentapetalae</taxon>
        <taxon>asterids</taxon>
        <taxon>lamiids</taxon>
        <taxon>Solanales</taxon>
        <taxon>Solanaceae</taxon>
        <taxon>Solanoideae</taxon>
        <taxon>Solaneae</taxon>
        <taxon>Solanum</taxon>
    </lineage>
</organism>
<protein>
    <recommendedName>
        <fullName evidence="4">Polyprotein protein</fullName>
    </recommendedName>
</protein>
<comment type="caution">
    <text evidence="2">The sequence shown here is derived from an EMBL/GenBank/DDBJ whole genome shotgun (WGS) entry which is preliminary data.</text>
</comment>